<dbReference type="OrthoDB" id="8970826at2"/>
<keyword evidence="2" id="KW-1133">Transmembrane helix</keyword>
<sequence>MLDQSYSGHVQQGKGPDAHLSARAYTILAIVFGLIGLTASAVTAQFFIVGLLKLEADEMARDALIAAGVLMIAAEVLAFGIASLLPRSQLASLRRQLIGFGLALLAFEGVTIYVTQVALAQTASAEAQAVATRIEGLRSSIVGQRKSVAALRENAERQGASQHSWVRANGAKSLKEAIAIEAGIVVQANELANLEGVQRPTLASIIGQDGLVAYSVARALLISTVGIMMCAASGALLRAKRSVVAAPKPSRTELQALQANEVPAAPAKPAALFYGNARYANALMAPIAVSIAAMPASSISLPGLGVAEAAASTTIEAKTLHSTNAKSRVQRSSASMQDSGVGAEDGTRFLRVREAILAGQIKPSLRSIWVAARASQRVASRYLAVMEAAGEIKRESRGYVLV</sequence>
<dbReference type="EMBL" id="CP021369">
    <property type="protein sequence ID" value="ART61482.1"/>
    <property type="molecule type" value="Genomic_DNA"/>
</dbReference>
<proteinExistence type="predicted"/>
<name>A0A240UKB0_9BURK</name>
<dbReference type="KEGG" id="acip:CBP36_21175"/>
<evidence type="ECO:0000256" key="2">
    <source>
        <dbReference type="SAM" id="Phobius"/>
    </source>
</evidence>
<keyword evidence="2" id="KW-0812">Transmembrane</keyword>
<organism evidence="3 4">
    <name type="scientific">Acidovorax carolinensis</name>
    <dbReference type="NCBI Taxonomy" id="553814"/>
    <lineage>
        <taxon>Bacteria</taxon>
        <taxon>Pseudomonadati</taxon>
        <taxon>Pseudomonadota</taxon>
        <taxon>Betaproteobacteria</taxon>
        <taxon>Burkholderiales</taxon>
        <taxon>Comamonadaceae</taxon>
        <taxon>Acidovorax</taxon>
    </lineage>
</organism>
<gene>
    <name evidence="3" type="ORF">CBP36_21175</name>
</gene>
<evidence type="ECO:0000256" key="1">
    <source>
        <dbReference type="SAM" id="MobiDB-lite"/>
    </source>
</evidence>
<evidence type="ECO:0000313" key="3">
    <source>
        <dbReference type="EMBL" id="ART61482.1"/>
    </source>
</evidence>
<feature type="transmembrane region" description="Helical" evidence="2">
    <location>
        <begin position="97"/>
        <end position="119"/>
    </location>
</feature>
<feature type="transmembrane region" description="Helical" evidence="2">
    <location>
        <begin position="219"/>
        <end position="239"/>
    </location>
</feature>
<keyword evidence="2" id="KW-0472">Membrane</keyword>
<evidence type="ECO:0000313" key="4">
    <source>
        <dbReference type="Proteomes" id="UP000194440"/>
    </source>
</evidence>
<geneLocation type="plasmid" evidence="3 4">
    <name>pACP4.3</name>
</geneLocation>
<feature type="compositionally biased region" description="Polar residues" evidence="1">
    <location>
        <begin position="322"/>
        <end position="338"/>
    </location>
</feature>
<feature type="transmembrane region" description="Helical" evidence="2">
    <location>
        <begin position="24"/>
        <end position="52"/>
    </location>
</feature>
<accession>A0A240UKB0</accession>
<protein>
    <submittedName>
        <fullName evidence="3">Uncharacterized protein</fullName>
    </submittedName>
</protein>
<keyword evidence="4" id="KW-1185">Reference proteome</keyword>
<dbReference type="AlphaFoldDB" id="A0A240UKB0"/>
<feature type="transmembrane region" description="Helical" evidence="2">
    <location>
        <begin position="64"/>
        <end position="85"/>
    </location>
</feature>
<dbReference type="RefSeq" id="WP_086929187.1">
    <property type="nucleotide sequence ID" value="NZ_CP021369.1"/>
</dbReference>
<feature type="region of interest" description="Disordered" evidence="1">
    <location>
        <begin position="322"/>
        <end position="342"/>
    </location>
</feature>
<reference evidence="3" key="1">
    <citation type="submission" date="2017-05" db="EMBL/GenBank/DDBJ databases">
        <title>Polyphasic characterization of four soil-derived phenanthrene-degrading Acidovorax strains and proposal of Acidovorax phenanthrenivorans sp. nov.</title>
        <authorList>
            <person name="Singleton D."/>
            <person name="Lee J."/>
            <person name="Dickey A.N."/>
            <person name="Stroud A."/>
            <person name="Scholl E.H."/>
            <person name="Wright F.A."/>
            <person name="Aitken M.D."/>
        </authorList>
    </citation>
    <scope>NUCLEOTIDE SEQUENCE</scope>
    <source>
        <strain evidence="3">P4</strain>
        <plasmid evidence="3">pACP4.3</plasmid>
    </source>
</reference>
<keyword evidence="3" id="KW-0614">Plasmid</keyword>
<dbReference type="Proteomes" id="UP000194440">
    <property type="component" value="Plasmid pACP4.3"/>
</dbReference>